<comment type="caution">
    <text evidence="1">The sequence shown here is derived from an EMBL/GenBank/DDBJ whole genome shotgun (WGS) entry which is preliminary data.</text>
</comment>
<reference evidence="1" key="1">
    <citation type="submission" date="2019-12" db="EMBL/GenBank/DDBJ databases">
        <title>Genome sequencing and annotation of Brassica cretica.</title>
        <authorList>
            <person name="Studholme D.J."/>
            <person name="Sarris P."/>
        </authorList>
    </citation>
    <scope>NUCLEOTIDE SEQUENCE</scope>
    <source>
        <strain evidence="1">PFS-109/04</strain>
        <tissue evidence="1">Leaf</tissue>
    </source>
</reference>
<gene>
    <name evidence="1" type="ORF">F2Q69_00029847</name>
</gene>
<evidence type="ECO:0000313" key="2">
    <source>
        <dbReference type="Proteomes" id="UP000712600"/>
    </source>
</evidence>
<dbReference type="Proteomes" id="UP000712600">
    <property type="component" value="Unassembled WGS sequence"/>
</dbReference>
<dbReference type="AlphaFoldDB" id="A0A8S9S9H2"/>
<accession>A0A8S9S9H2</accession>
<protein>
    <submittedName>
        <fullName evidence="1">Uncharacterized protein</fullName>
    </submittedName>
</protein>
<organism evidence="1 2">
    <name type="scientific">Brassica cretica</name>
    <name type="common">Mustard</name>
    <dbReference type="NCBI Taxonomy" id="69181"/>
    <lineage>
        <taxon>Eukaryota</taxon>
        <taxon>Viridiplantae</taxon>
        <taxon>Streptophyta</taxon>
        <taxon>Embryophyta</taxon>
        <taxon>Tracheophyta</taxon>
        <taxon>Spermatophyta</taxon>
        <taxon>Magnoliopsida</taxon>
        <taxon>eudicotyledons</taxon>
        <taxon>Gunneridae</taxon>
        <taxon>Pentapetalae</taxon>
        <taxon>rosids</taxon>
        <taxon>malvids</taxon>
        <taxon>Brassicales</taxon>
        <taxon>Brassicaceae</taxon>
        <taxon>Brassiceae</taxon>
        <taxon>Brassica</taxon>
    </lineage>
</organism>
<proteinExistence type="predicted"/>
<name>A0A8S9S9H2_BRACR</name>
<dbReference type="EMBL" id="QGKX02000088">
    <property type="protein sequence ID" value="KAF3588639.1"/>
    <property type="molecule type" value="Genomic_DNA"/>
</dbReference>
<sequence length="64" mass="7583">METLTDASMVELEDNLKWMQPCGCNPVDATMWMPNWWMQKLVDTTLWMELSRCNNQVTVKLTWS</sequence>
<evidence type="ECO:0000313" key="1">
    <source>
        <dbReference type="EMBL" id="KAF3588639.1"/>
    </source>
</evidence>